<organism evidence="1 2">
    <name type="scientific">Actinidia rufa</name>
    <dbReference type="NCBI Taxonomy" id="165716"/>
    <lineage>
        <taxon>Eukaryota</taxon>
        <taxon>Viridiplantae</taxon>
        <taxon>Streptophyta</taxon>
        <taxon>Embryophyta</taxon>
        <taxon>Tracheophyta</taxon>
        <taxon>Spermatophyta</taxon>
        <taxon>Magnoliopsida</taxon>
        <taxon>eudicotyledons</taxon>
        <taxon>Gunneridae</taxon>
        <taxon>Pentapetalae</taxon>
        <taxon>asterids</taxon>
        <taxon>Ericales</taxon>
        <taxon>Actinidiaceae</taxon>
        <taxon>Actinidia</taxon>
    </lineage>
</organism>
<keyword evidence="2" id="KW-1185">Reference proteome</keyword>
<evidence type="ECO:0008006" key="3">
    <source>
        <dbReference type="Google" id="ProtNLM"/>
    </source>
</evidence>
<comment type="caution">
    <text evidence="1">The sequence shown here is derived from an EMBL/GenBank/DDBJ whole genome shotgun (WGS) entry which is preliminary data.</text>
</comment>
<reference evidence="1 2" key="1">
    <citation type="submission" date="2019-07" db="EMBL/GenBank/DDBJ databases">
        <title>De Novo Assembly of kiwifruit Actinidia rufa.</title>
        <authorList>
            <person name="Sugita-Konishi S."/>
            <person name="Sato K."/>
            <person name="Mori E."/>
            <person name="Abe Y."/>
            <person name="Kisaki G."/>
            <person name="Hamano K."/>
            <person name="Suezawa K."/>
            <person name="Otani M."/>
            <person name="Fukuda T."/>
            <person name="Manabe T."/>
            <person name="Gomi K."/>
            <person name="Tabuchi M."/>
            <person name="Akimitsu K."/>
            <person name="Kataoka I."/>
        </authorList>
    </citation>
    <scope>NUCLEOTIDE SEQUENCE [LARGE SCALE GENOMIC DNA]</scope>
    <source>
        <strain evidence="2">cv. Fuchu</strain>
    </source>
</reference>
<evidence type="ECO:0000313" key="2">
    <source>
        <dbReference type="Proteomes" id="UP000585474"/>
    </source>
</evidence>
<name>A0A7J0EAY8_9ERIC</name>
<dbReference type="PANTHER" id="PTHR33103:SF19">
    <property type="entry name" value="OS09G0544700 PROTEIN"/>
    <property type="match status" value="1"/>
</dbReference>
<dbReference type="OrthoDB" id="2014278at2759"/>
<dbReference type="PANTHER" id="PTHR33103">
    <property type="entry name" value="OS01G0153900 PROTEIN"/>
    <property type="match status" value="1"/>
</dbReference>
<dbReference type="Pfam" id="PF05056">
    <property type="entry name" value="DUF674"/>
    <property type="match status" value="1"/>
</dbReference>
<proteinExistence type="predicted"/>
<sequence length="242" mass="26699">MATSKVSLKLLIDTKASRVLYAEAGKDFVDFLFSLLHLPVGTVIRLLIKDSMVGSLGDLYESIENLSETYWQPNQNKESLLKPKTPPCASVVPMLLPSEASTAKRFYTCPKNGGSQYHYSYSEYHPYFCDDSSTLCPSCNRSMSEEVTYVARTTANEVSEGKGGFVQGVVTYMVMDDLVVKPTSIISSITLLNKFNIKDLNALEEKVVDFGMDEGLKLLKASLQTKTVLTSIFLGNTGVKVE</sequence>
<evidence type="ECO:0000313" key="1">
    <source>
        <dbReference type="EMBL" id="GFY83628.1"/>
    </source>
</evidence>
<dbReference type="EMBL" id="BJWL01000003">
    <property type="protein sequence ID" value="GFY83628.1"/>
    <property type="molecule type" value="Genomic_DNA"/>
</dbReference>
<dbReference type="AlphaFoldDB" id="A0A7J0EAY8"/>
<gene>
    <name evidence="1" type="ORF">Acr_03g0004020</name>
</gene>
<protein>
    <recommendedName>
        <fullName evidence="3">DUF674 family protein</fullName>
    </recommendedName>
</protein>
<dbReference type="InterPro" id="IPR007750">
    <property type="entry name" value="DUF674"/>
</dbReference>
<dbReference type="Proteomes" id="UP000585474">
    <property type="component" value="Unassembled WGS sequence"/>
</dbReference>
<accession>A0A7J0EAY8</accession>